<keyword evidence="1" id="KW-0812">Transmembrane</keyword>
<proteinExistence type="predicted"/>
<keyword evidence="3" id="KW-1185">Reference proteome</keyword>
<keyword evidence="1" id="KW-0472">Membrane</keyword>
<evidence type="ECO:0000313" key="2">
    <source>
        <dbReference type="EMBL" id="PON89160.1"/>
    </source>
</evidence>
<name>A0A2P5EUE3_TREOI</name>
<dbReference type="EMBL" id="JXTC01000097">
    <property type="protein sequence ID" value="PON89160.1"/>
    <property type="molecule type" value="Genomic_DNA"/>
</dbReference>
<dbReference type="PANTHER" id="PTHR37716:SF1">
    <property type="entry name" value="OS07G0568900 PROTEIN"/>
    <property type="match status" value="1"/>
</dbReference>
<protein>
    <submittedName>
        <fullName evidence="2">Uncharacterized protein</fullName>
    </submittedName>
</protein>
<reference evidence="3" key="1">
    <citation type="submission" date="2016-06" db="EMBL/GenBank/DDBJ databases">
        <title>Parallel loss of symbiosis genes in relatives of nitrogen-fixing non-legume Parasponia.</title>
        <authorList>
            <person name="Van Velzen R."/>
            <person name="Holmer R."/>
            <person name="Bu F."/>
            <person name="Rutten L."/>
            <person name="Van Zeijl A."/>
            <person name="Liu W."/>
            <person name="Santuari L."/>
            <person name="Cao Q."/>
            <person name="Sharma T."/>
            <person name="Shen D."/>
            <person name="Roswanjaya Y."/>
            <person name="Wardhani T."/>
            <person name="Kalhor M.S."/>
            <person name="Jansen J."/>
            <person name="Van den Hoogen J."/>
            <person name="Gungor B."/>
            <person name="Hartog M."/>
            <person name="Hontelez J."/>
            <person name="Verver J."/>
            <person name="Yang W.-C."/>
            <person name="Schijlen E."/>
            <person name="Repin R."/>
            <person name="Schilthuizen M."/>
            <person name="Schranz E."/>
            <person name="Heidstra R."/>
            <person name="Miyata K."/>
            <person name="Fedorova E."/>
            <person name="Kohlen W."/>
            <person name="Bisseling T."/>
            <person name="Smit S."/>
            <person name="Geurts R."/>
        </authorList>
    </citation>
    <scope>NUCLEOTIDE SEQUENCE [LARGE SCALE GENOMIC DNA]</scope>
    <source>
        <strain evidence="3">cv. RG33-2</strain>
    </source>
</reference>
<dbReference type="Proteomes" id="UP000237000">
    <property type="component" value="Unassembled WGS sequence"/>
</dbReference>
<keyword evidence="1" id="KW-1133">Transmembrane helix</keyword>
<evidence type="ECO:0000313" key="3">
    <source>
        <dbReference type="Proteomes" id="UP000237000"/>
    </source>
</evidence>
<gene>
    <name evidence="2" type="ORF">TorRG33x02_150230</name>
</gene>
<dbReference type="OrthoDB" id="1194517at2759"/>
<comment type="caution">
    <text evidence="2">The sequence shown here is derived from an EMBL/GenBank/DDBJ whole genome shotgun (WGS) entry which is preliminary data.</text>
</comment>
<dbReference type="InParanoid" id="A0A2P5EUE3"/>
<feature type="non-terminal residue" evidence="2">
    <location>
        <position position="1"/>
    </location>
</feature>
<dbReference type="PANTHER" id="PTHR37716">
    <property type="entry name" value="OS07G0568900 PROTEIN"/>
    <property type="match status" value="1"/>
</dbReference>
<dbReference type="GO" id="GO:0009535">
    <property type="term" value="C:chloroplast thylakoid membrane"/>
    <property type="evidence" value="ECO:0007669"/>
    <property type="project" value="TreeGrafter"/>
</dbReference>
<evidence type="ECO:0000256" key="1">
    <source>
        <dbReference type="SAM" id="Phobius"/>
    </source>
</evidence>
<dbReference type="AlphaFoldDB" id="A0A2P5EUE3"/>
<feature type="transmembrane region" description="Helical" evidence="1">
    <location>
        <begin position="24"/>
        <end position="47"/>
    </location>
</feature>
<organism evidence="2 3">
    <name type="scientific">Trema orientale</name>
    <name type="common">Charcoal tree</name>
    <name type="synonym">Celtis orientalis</name>
    <dbReference type="NCBI Taxonomy" id="63057"/>
    <lineage>
        <taxon>Eukaryota</taxon>
        <taxon>Viridiplantae</taxon>
        <taxon>Streptophyta</taxon>
        <taxon>Embryophyta</taxon>
        <taxon>Tracheophyta</taxon>
        <taxon>Spermatophyta</taxon>
        <taxon>Magnoliopsida</taxon>
        <taxon>eudicotyledons</taxon>
        <taxon>Gunneridae</taxon>
        <taxon>Pentapetalae</taxon>
        <taxon>rosids</taxon>
        <taxon>fabids</taxon>
        <taxon>Rosales</taxon>
        <taxon>Cannabaceae</taxon>
        <taxon>Trema</taxon>
    </lineage>
</organism>
<sequence length="72" mass="7936">SDVKLTARGSDEATEEVTEFSPSFLAYTAGAFFLLTIFYNVIFITVIKPSIDVPDEAPTTAIERVSLYKSQI</sequence>
<accession>A0A2P5EUE3</accession>